<feature type="compositionally biased region" description="Low complexity" evidence="1">
    <location>
        <begin position="635"/>
        <end position="652"/>
    </location>
</feature>
<feature type="compositionally biased region" description="Polar residues" evidence="1">
    <location>
        <begin position="401"/>
        <end position="411"/>
    </location>
</feature>
<dbReference type="RefSeq" id="WP_168445610.1">
    <property type="nucleotide sequence ID" value="NZ_CP034699.1"/>
</dbReference>
<name>A0A3Q9MY88_SALET</name>
<protein>
    <recommendedName>
        <fullName evidence="2">Large polyvalent protein-associated domain-containing protein</fullName>
    </recommendedName>
</protein>
<feature type="region of interest" description="Disordered" evidence="1">
    <location>
        <begin position="785"/>
        <end position="872"/>
    </location>
</feature>
<feature type="domain" description="Large polyvalent protein-associated" evidence="2">
    <location>
        <begin position="689"/>
        <end position="774"/>
    </location>
</feature>
<evidence type="ECO:0000256" key="1">
    <source>
        <dbReference type="SAM" id="MobiDB-lite"/>
    </source>
</evidence>
<organism evidence="4">
    <name type="scientific">Salmonella enterica subsp. enterica serovar Karamoja</name>
    <dbReference type="NCBI Taxonomy" id="2500153"/>
    <lineage>
        <taxon>Bacteria</taxon>
        <taxon>Pseudomonadati</taxon>
        <taxon>Pseudomonadota</taxon>
        <taxon>Gammaproteobacteria</taxon>
        <taxon>Enterobacterales</taxon>
        <taxon>Enterobacteriaceae</taxon>
        <taxon>Salmonella</taxon>
    </lineage>
</organism>
<feature type="region of interest" description="Disordered" evidence="1">
    <location>
        <begin position="480"/>
        <end position="671"/>
    </location>
</feature>
<dbReference type="InterPro" id="IPR051425">
    <property type="entry name" value="Formin_Homology"/>
</dbReference>
<evidence type="ECO:0000313" key="3">
    <source>
        <dbReference type="EMBL" id="AZT39728.1"/>
    </source>
</evidence>
<feature type="region of interest" description="Disordered" evidence="1">
    <location>
        <begin position="1175"/>
        <end position="1204"/>
    </location>
</feature>
<evidence type="ECO:0000259" key="2">
    <source>
        <dbReference type="Pfam" id="PF18821"/>
    </source>
</evidence>
<geneLocation type="plasmid" evidence="4">
    <name>pRSE40</name>
</geneLocation>
<dbReference type="InterPro" id="IPR040677">
    <property type="entry name" value="LPD7"/>
</dbReference>
<dbReference type="PANTHER" id="PTHR45725:SF18">
    <property type="entry name" value="ORC1-LIKE AAA ATPASE DOMAIN-CONTAINING PROTEIN"/>
    <property type="match status" value="1"/>
</dbReference>
<dbReference type="Pfam" id="PF18821">
    <property type="entry name" value="LPD7"/>
    <property type="match status" value="1"/>
</dbReference>
<gene>
    <name evidence="4" type="ORF">EL007_24220</name>
    <name evidence="3" type="ORF">ELZ88_24740</name>
</gene>
<accession>A0A3Q9MY88</accession>
<dbReference type="EMBL" id="CP034699">
    <property type="protein sequence ID" value="AZT44369.1"/>
    <property type="molecule type" value="Genomic_DNA"/>
</dbReference>
<reference evidence="4" key="1">
    <citation type="submission" date="2018-12" db="EMBL/GenBank/DDBJ databases">
        <title>Complete genome sequences of twenty non-typhoidal Salmonella isolates from Rwanda.</title>
        <authorList>
            <person name="Byukusenge M."/>
            <person name="Li L."/>
            <person name="Subhashinie K."/>
            <person name="Nzayirambaho M."/>
            <person name="Kuchipudi S.V."/>
            <person name="Jayarao B.M."/>
        </authorList>
    </citation>
    <scope>NUCLEOTIDE SEQUENCE</scope>
    <source>
        <strain evidence="3">RSE21</strain>
        <strain evidence="4">RSE40</strain>
        <plasmid evidence="3">pRSE21</plasmid>
        <plasmid evidence="4">pRSE40</plasmid>
    </source>
</reference>
<dbReference type="AlphaFoldDB" id="A0A3Q9MY88"/>
<sequence length="1204" mass="128185">MVQRTYLAIDKTNRTEAFRAAGKLPGGENALEYDPDRKAWFAKAGADLDRIKKWLPENAPIGAFETHTTGLTPAEEFAEILRDAGFQLPAGQLPEPFGGGKKVNRLAVEGDAKGKTSGVYRFYNDGHPSGWYENHRTSSGVVKWVSQGQHTVDPAQRLQQQAQNAQRLWDREQVTQAEYNRQAAWSTRQWETLPPAPGDHPYLVRKDVPVADGIRLDKYQNLVIPLRNPDGNIRSLQYIAPDGAKLIKRDSEKSGNFFVVGGQLEAGKPVLYAEGYATAATVSLASGLPVVMTVDAGNLVTVAGALKARYPDSPHLIFGDDDYTNRDNAGRTDALRAAELTGGHYLLPVFTDAERQQAFDKQGAFSDFNDLYHAQGPDAVRAQIIPFLDAVIPDWRPALTDTPQENTMSNIDNDDLNPDAPPPLTPEERVAYEQYLDTMAASEATGEPGMSPVIDAPVMAEDRIILPEDVPEPVLSAAPQADIPAGVPGPDAPAPETPTTAPIAETPEVVQPPAEPEPVIPQSDAGTPDTSDQDAPVTAEHNAPADDIPSVASLLNRNAGEPEDSQTEASLPQTEPEVAADTAPPSPPADPVDDIPAEPESLSPVEDIPSVASRLNTPPETNADDTPDEPVVERAPGQAATDAQPAAAGPDGFTFAPQEKGPSFTSATPEPLLNLDEIMKGLTSEKADHTFVYSLKGEKAFVDHGDRITMATPEASKSDEKVLAALMVASHLKRGVIELTGSDVFKEKAIGLIARYDLKITLRDPLQAARLEELRKPAEVDALKTSVVPDVPGTGAPADTPPAGATPPEATTATAAPETAAKAQPDTPASPAATASAPVPANNAPATAPEAGATASPVKTEAAAPAAPVEQPEDIRQGLSGKLLAFGPSPYLFEKENGPSYYATLRTKEGVKTYWGKELETAIADSGVKKDDAIRLRFLGSQPVTINIPVKDETGKTTGWEAKDTHRNQWSVTPAVNRARLVADEKQAAPPASLHAYDANAFWALQKQVISRAGLTLECAPSKGHGLIYLQNSGKGARPPATPPENVAVPGASRGAGSVIMQAFAPDGQCLLHLVKANGDYLQGVMRHKGELKHVIGRLSQKEDGSPYLTLNSLSPDGTLKTVAQGNAINKARNMEVNFDKFVFSLSGEKGKCIATLNNAEGMPATLHKKLGFTQPYTAPQPQETPENAPKPKAQPAQAFRPGM</sequence>
<dbReference type="PANTHER" id="PTHR45725">
    <property type="entry name" value="FORMIN HOMOLOGY 2 FAMILY MEMBER"/>
    <property type="match status" value="1"/>
</dbReference>
<geneLocation type="plasmid" evidence="3">
    <name>pRSE21</name>
</geneLocation>
<feature type="compositionally biased region" description="Low complexity" evidence="1">
    <location>
        <begin position="792"/>
        <end position="868"/>
    </location>
</feature>
<keyword evidence="4" id="KW-0614">Plasmid</keyword>
<dbReference type="EMBL" id="CP034710">
    <property type="protein sequence ID" value="AZT39728.1"/>
    <property type="molecule type" value="Genomic_DNA"/>
</dbReference>
<feature type="region of interest" description="Disordered" evidence="1">
    <location>
        <begin position="399"/>
        <end position="422"/>
    </location>
</feature>
<feature type="compositionally biased region" description="Low complexity" evidence="1">
    <location>
        <begin position="497"/>
        <end position="512"/>
    </location>
</feature>
<feature type="compositionally biased region" description="Polar residues" evidence="1">
    <location>
        <begin position="1175"/>
        <end position="1186"/>
    </location>
</feature>
<proteinExistence type="predicted"/>
<feature type="compositionally biased region" description="Low complexity" evidence="1">
    <location>
        <begin position="1191"/>
        <end position="1204"/>
    </location>
</feature>
<evidence type="ECO:0000313" key="4">
    <source>
        <dbReference type="EMBL" id="AZT44369.1"/>
    </source>
</evidence>